<proteinExistence type="predicted"/>
<dbReference type="PANTHER" id="PTHR36849">
    <property type="entry name" value="CYTOPLASMIC PROTEIN-RELATED"/>
    <property type="match status" value="1"/>
</dbReference>
<dbReference type="Pfam" id="PF22752">
    <property type="entry name" value="DUF488-N3i"/>
    <property type="match status" value="1"/>
</dbReference>
<gene>
    <name evidence="1" type="ORF">AWC35_09350</name>
</gene>
<dbReference type="PANTHER" id="PTHR36849:SF1">
    <property type="entry name" value="CYTOPLASMIC PROTEIN"/>
    <property type="match status" value="1"/>
</dbReference>
<evidence type="ECO:0000313" key="2">
    <source>
        <dbReference type="Proteomes" id="UP000217182"/>
    </source>
</evidence>
<dbReference type="Proteomes" id="UP000217182">
    <property type="component" value="Chromosome"/>
</dbReference>
<sequence>MAQIVLQRVYAFSGPAPQHAFLIDRLWPRGVSKQRLAGVQWLKEIAPDTALRQWFHHHPEQWDAFVEQYRRQLAENGAWQPLVALLRHGELLTLLYGSKDEQHNHAVVLRDFLLQQLQQ</sequence>
<dbReference type="AlphaFoldDB" id="A0A250AZX4"/>
<reference evidence="1 2" key="1">
    <citation type="submission" date="2016-01" db="EMBL/GenBank/DDBJ databases">
        <authorList>
            <person name="Oliw E.H."/>
        </authorList>
    </citation>
    <scope>NUCLEOTIDE SEQUENCE [LARGE SCALE GENOMIC DNA]</scope>
    <source>
        <strain evidence="1 2">FRB97</strain>
    </source>
</reference>
<dbReference type="OrthoDB" id="9790745at2"/>
<name>A0A250AZX4_9GAMM</name>
<evidence type="ECO:0000313" key="1">
    <source>
        <dbReference type="EMBL" id="ATA19530.1"/>
    </source>
</evidence>
<dbReference type="EMBL" id="CP014136">
    <property type="protein sequence ID" value="ATA19530.1"/>
    <property type="molecule type" value="Genomic_DNA"/>
</dbReference>
<protein>
    <submittedName>
        <fullName evidence="1">MarR family transcriptional regulator</fullName>
    </submittedName>
</protein>
<dbReference type="KEGG" id="gqu:AWC35_09350"/>
<accession>A0A250AZX4</accession>
<dbReference type="RefSeq" id="WP_095846135.1">
    <property type="nucleotide sequence ID" value="NZ_CP014136.1"/>
</dbReference>
<organism evidence="1 2">
    <name type="scientific">Gibbsiella quercinecans</name>
    <dbReference type="NCBI Taxonomy" id="929813"/>
    <lineage>
        <taxon>Bacteria</taxon>
        <taxon>Pseudomonadati</taxon>
        <taxon>Pseudomonadota</taxon>
        <taxon>Gammaproteobacteria</taxon>
        <taxon>Enterobacterales</taxon>
        <taxon>Yersiniaceae</taxon>
        <taxon>Gibbsiella</taxon>
    </lineage>
</organism>
<dbReference type="InterPro" id="IPR052552">
    <property type="entry name" value="YeaO-like"/>
</dbReference>
<keyword evidence="2" id="KW-1185">Reference proteome</keyword>